<protein>
    <submittedName>
        <fullName evidence="1">Uncharacterized protein</fullName>
    </submittedName>
</protein>
<gene>
    <name evidence="1" type="ORF">ACFQH9_02200</name>
</gene>
<proteinExistence type="predicted"/>
<evidence type="ECO:0000313" key="2">
    <source>
        <dbReference type="Proteomes" id="UP001596119"/>
    </source>
</evidence>
<keyword evidence="2" id="KW-1185">Reference proteome</keyword>
<dbReference type="EMBL" id="JBHSQK010000005">
    <property type="protein sequence ID" value="MFC5947089.1"/>
    <property type="molecule type" value="Genomic_DNA"/>
</dbReference>
<name>A0ABW1I460_9PSEU</name>
<accession>A0ABW1I460</accession>
<sequence>MQHEIARLADLRRGDRVWIRTLSGPRWLMVEEVVLLETDLFRINFTSGHSRRCLAGAVFPRRRG</sequence>
<reference evidence="2" key="1">
    <citation type="journal article" date="2019" name="Int. J. Syst. Evol. Microbiol.">
        <title>The Global Catalogue of Microorganisms (GCM) 10K type strain sequencing project: providing services to taxonomists for standard genome sequencing and annotation.</title>
        <authorList>
            <consortium name="The Broad Institute Genomics Platform"/>
            <consortium name="The Broad Institute Genome Sequencing Center for Infectious Disease"/>
            <person name="Wu L."/>
            <person name="Ma J."/>
        </authorList>
    </citation>
    <scope>NUCLEOTIDE SEQUENCE [LARGE SCALE GENOMIC DNA]</scope>
    <source>
        <strain evidence="2">CGMCC 4.7397</strain>
    </source>
</reference>
<evidence type="ECO:0000313" key="1">
    <source>
        <dbReference type="EMBL" id="MFC5947089.1"/>
    </source>
</evidence>
<dbReference type="RefSeq" id="WP_379563604.1">
    <property type="nucleotide sequence ID" value="NZ_JBHSQK010000005.1"/>
</dbReference>
<dbReference type="Proteomes" id="UP001596119">
    <property type="component" value="Unassembled WGS sequence"/>
</dbReference>
<comment type="caution">
    <text evidence="1">The sequence shown here is derived from an EMBL/GenBank/DDBJ whole genome shotgun (WGS) entry which is preliminary data.</text>
</comment>
<organism evidence="1 2">
    <name type="scientific">Pseudonocardia lutea</name>
    <dbReference type="NCBI Taxonomy" id="2172015"/>
    <lineage>
        <taxon>Bacteria</taxon>
        <taxon>Bacillati</taxon>
        <taxon>Actinomycetota</taxon>
        <taxon>Actinomycetes</taxon>
        <taxon>Pseudonocardiales</taxon>
        <taxon>Pseudonocardiaceae</taxon>
        <taxon>Pseudonocardia</taxon>
    </lineage>
</organism>